<dbReference type="PANTHER" id="PTHR34653">
    <property type="match status" value="1"/>
</dbReference>
<keyword evidence="7" id="KW-0966">Cell projection</keyword>
<reference evidence="7 8" key="1">
    <citation type="submission" date="2018-05" db="EMBL/GenBank/DDBJ databases">
        <title>Salinimonas sp. HMF8227 Genome sequencing and assembly.</title>
        <authorList>
            <person name="Kang H."/>
            <person name="Kang J."/>
            <person name="Cha I."/>
            <person name="Kim H."/>
            <person name="Joh K."/>
        </authorList>
    </citation>
    <scope>NUCLEOTIDE SEQUENCE [LARGE SCALE GENOMIC DNA]</scope>
    <source>
        <strain evidence="7 8">HMF8227</strain>
    </source>
</reference>
<gene>
    <name evidence="5" type="primary">fliE</name>
    <name evidence="7" type="ORF">HMF8227_02103</name>
</gene>
<evidence type="ECO:0000256" key="6">
    <source>
        <dbReference type="SAM" id="MobiDB-lite"/>
    </source>
</evidence>
<keyword evidence="7" id="KW-0969">Cilium</keyword>
<feature type="region of interest" description="Disordered" evidence="6">
    <location>
        <begin position="19"/>
        <end position="43"/>
    </location>
</feature>
<accession>A0A2S2E4I8</accession>
<evidence type="ECO:0000256" key="4">
    <source>
        <dbReference type="ARBA" id="ARBA00023143"/>
    </source>
</evidence>
<evidence type="ECO:0000313" key="7">
    <source>
        <dbReference type="EMBL" id="AWL12564.1"/>
    </source>
</evidence>
<evidence type="ECO:0000256" key="2">
    <source>
        <dbReference type="ARBA" id="ARBA00009272"/>
    </source>
</evidence>
<dbReference type="NCBIfam" id="TIGR00205">
    <property type="entry name" value="fliE"/>
    <property type="match status" value="1"/>
</dbReference>
<dbReference type="Proteomes" id="UP000245728">
    <property type="component" value="Chromosome"/>
</dbReference>
<dbReference type="Pfam" id="PF02049">
    <property type="entry name" value="FliE"/>
    <property type="match status" value="1"/>
</dbReference>
<dbReference type="KEGG" id="salh:HMF8227_02103"/>
<dbReference type="GO" id="GO:0071973">
    <property type="term" value="P:bacterial-type flagellum-dependent cell motility"/>
    <property type="evidence" value="ECO:0007669"/>
    <property type="project" value="InterPro"/>
</dbReference>
<comment type="subcellular location">
    <subcellularLocation>
        <location evidence="1 5">Bacterial flagellum basal body</location>
    </subcellularLocation>
</comment>
<dbReference type="HAMAP" id="MF_00724">
    <property type="entry name" value="FliE"/>
    <property type="match status" value="1"/>
</dbReference>
<feature type="compositionally biased region" description="Polar residues" evidence="6">
    <location>
        <begin position="23"/>
        <end position="38"/>
    </location>
</feature>
<dbReference type="GO" id="GO:0003774">
    <property type="term" value="F:cytoskeletal motor activity"/>
    <property type="evidence" value="ECO:0007669"/>
    <property type="project" value="InterPro"/>
</dbReference>
<keyword evidence="7" id="KW-0282">Flagellum</keyword>
<name>A0A2S2E4I8_9ALTE</name>
<dbReference type="EMBL" id="CP029347">
    <property type="protein sequence ID" value="AWL12564.1"/>
    <property type="molecule type" value="Genomic_DNA"/>
</dbReference>
<dbReference type="PANTHER" id="PTHR34653:SF1">
    <property type="entry name" value="FLAGELLAR HOOK-BASAL BODY COMPLEX PROTEIN FLIE"/>
    <property type="match status" value="1"/>
</dbReference>
<dbReference type="PRINTS" id="PR01006">
    <property type="entry name" value="FLGHOOKFLIE"/>
</dbReference>
<dbReference type="GO" id="GO:0009425">
    <property type="term" value="C:bacterial-type flagellum basal body"/>
    <property type="evidence" value="ECO:0007669"/>
    <property type="project" value="UniProtKB-SubCell"/>
</dbReference>
<evidence type="ECO:0000313" key="8">
    <source>
        <dbReference type="Proteomes" id="UP000245728"/>
    </source>
</evidence>
<sequence>MDVKAQALYSQMQALAAQAGTGLESTPQAQPANPSSANFGDMLKDALDGVNDMQFESRNLQKQFEMGDPNVSLADVMVAKEKSGIAFEATMQVRNKVLEAYKTIMNMPV</sequence>
<evidence type="ECO:0000256" key="1">
    <source>
        <dbReference type="ARBA" id="ARBA00004117"/>
    </source>
</evidence>
<proteinExistence type="inferred from homology"/>
<dbReference type="RefSeq" id="WP_109340126.1">
    <property type="nucleotide sequence ID" value="NZ_CP029347.1"/>
</dbReference>
<organism evidence="7 8">
    <name type="scientific">Saliniradius amylolyticus</name>
    <dbReference type="NCBI Taxonomy" id="2183582"/>
    <lineage>
        <taxon>Bacteria</taxon>
        <taxon>Pseudomonadati</taxon>
        <taxon>Pseudomonadota</taxon>
        <taxon>Gammaproteobacteria</taxon>
        <taxon>Alteromonadales</taxon>
        <taxon>Alteromonadaceae</taxon>
        <taxon>Saliniradius</taxon>
    </lineage>
</organism>
<keyword evidence="4 5" id="KW-0975">Bacterial flagellum</keyword>
<protein>
    <recommendedName>
        <fullName evidence="3 5">Flagellar hook-basal body complex protein FliE</fullName>
    </recommendedName>
</protein>
<evidence type="ECO:0000256" key="5">
    <source>
        <dbReference type="HAMAP-Rule" id="MF_00724"/>
    </source>
</evidence>
<dbReference type="OrthoDB" id="8909229at2"/>
<keyword evidence="8" id="KW-1185">Reference proteome</keyword>
<dbReference type="AlphaFoldDB" id="A0A2S2E4I8"/>
<dbReference type="InterPro" id="IPR001624">
    <property type="entry name" value="FliE"/>
</dbReference>
<dbReference type="GO" id="GO:0005198">
    <property type="term" value="F:structural molecule activity"/>
    <property type="evidence" value="ECO:0007669"/>
    <property type="project" value="UniProtKB-UniRule"/>
</dbReference>
<evidence type="ECO:0000256" key="3">
    <source>
        <dbReference type="ARBA" id="ARBA00018024"/>
    </source>
</evidence>
<comment type="similarity">
    <text evidence="2 5">Belongs to the FliE family.</text>
</comment>